<organism evidence="3">
    <name type="scientific">Fagus sylvatica</name>
    <name type="common">Beechnut</name>
    <dbReference type="NCBI Taxonomy" id="28930"/>
    <lineage>
        <taxon>Eukaryota</taxon>
        <taxon>Viridiplantae</taxon>
        <taxon>Streptophyta</taxon>
        <taxon>Embryophyta</taxon>
        <taxon>Tracheophyta</taxon>
        <taxon>Spermatophyta</taxon>
        <taxon>Magnoliopsida</taxon>
        <taxon>eudicotyledons</taxon>
        <taxon>Gunneridae</taxon>
        <taxon>Pentapetalae</taxon>
        <taxon>rosids</taxon>
        <taxon>fabids</taxon>
        <taxon>Fagales</taxon>
        <taxon>Fagaceae</taxon>
        <taxon>Fagus</taxon>
    </lineage>
</organism>
<feature type="region of interest" description="Disordered" evidence="2">
    <location>
        <begin position="530"/>
        <end position="584"/>
    </location>
</feature>
<name>A0A2N9IZ38_FAGSY</name>
<dbReference type="AlphaFoldDB" id="A0A2N9IZ38"/>
<protein>
    <submittedName>
        <fullName evidence="3">Uncharacterized protein</fullName>
    </submittedName>
</protein>
<feature type="coiled-coil region" evidence="1">
    <location>
        <begin position="416"/>
        <end position="483"/>
    </location>
</feature>
<evidence type="ECO:0000256" key="1">
    <source>
        <dbReference type="SAM" id="Coils"/>
    </source>
</evidence>
<feature type="compositionally biased region" description="Polar residues" evidence="2">
    <location>
        <begin position="280"/>
        <end position="290"/>
    </location>
</feature>
<keyword evidence="1" id="KW-0175">Coiled coil</keyword>
<dbReference type="EMBL" id="OIVN01006271">
    <property type="protein sequence ID" value="SPD29439.1"/>
    <property type="molecule type" value="Genomic_DNA"/>
</dbReference>
<reference evidence="3" key="1">
    <citation type="submission" date="2018-02" db="EMBL/GenBank/DDBJ databases">
        <authorList>
            <person name="Cohen D.B."/>
            <person name="Kent A.D."/>
        </authorList>
    </citation>
    <scope>NUCLEOTIDE SEQUENCE</scope>
</reference>
<sequence>MGRKKTEKGGKLCRFVNTPEAMAVFRHIYEIPTDVGLKYVHWSDALVPASGDLLLPVVAIVEGGIRFPMDPLMADFLSYLRLSPSQVNPNVFRIVMGTAVLNRRLGLELGIHDILRTYILHHNTKTDAYSLRPRDVDFTLVNGLPDTNRGFDEDYLIVSGEWFSSGHKCPTKDGAPDPRRRNPRKSLINIDSLREVWESEICTDDDAQPRSAPLLLRYVVQTKSFLACRLVKDIQAARANPANLALPPVDIRKVLDEDAPGMAGINLRNLLPTRSREGTSETVPVQSTPARSKRARVESSAGPSRPATSTQRGSAGEGSTRLWAPRMEYRGADPVAETDCILPVGVDRSATVASALSQAVRLPLDMEEWRKAADDELISNLRRGLLMGVQASLELEDRFRTNKEHLAHANVLATKFQDAKKTAAEAQSLAEAANSKRVEAEESLSEALDSLTKAEDKVRALELELERAKKEAYERGSQDAQDEMGRQLPGMCNLYYTDAWEDALAVLNSGQTTLPSAPLKLPFPGAVPPPSPEAVLNSPLPQLGDVVDLEEVESAEAAGPAHEEPQDAPDGRSVAPDDDGPVNS</sequence>
<evidence type="ECO:0000256" key="2">
    <source>
        <dbReference type="SAM" id="MobiDB-lite"/>
    </source>
</evidence>
<accession>A0A2N9IZ38</accession>
<gene>
    <name evidence="3" type="ORF">FSB_LOCUS57321</name>
</gene>
<proteinExistence type="predicted"/>
<feature type="region of interest" description="Disordered" evidence="2">
    <location>
        <begin position="266"/>
        <end position="325"/>
    </location>
</feature>
<evidence type="ECO:0000313" key="3">
    <source>
        <dbReference type="EMBL" id="SPD29439.1"/>
    </source>
</evidence>
<dbReference type="PANTHER" id="PTHR31099:SF28">
    <property type="entry name" value="F5J5.12"/>
    <property type="match status" value="1"/>
</dbReference>
<dbReference type="PANTHER" id="PTHR31099">
    <property type="entry name" value="OS06G0165300 PROTEIN"/>
    <property type="match status" value="1"/>
</dbReference>